<feature type="transmembrane region" description="Helical" evidence="1">
    <location>
        <begin position="20"/>
        <end position="39"/>
    </location>
</feature>
<reference evidence="2 3" key="1">
    <citation type="submission" date="2014-07" db="EMBL/GenBank/DDBJ databases">
        <title>Draft genome of Clostridium sulfidigenes 113A isolated from sediments associated with methane hydrate from Krishna Godavari basin.</title>
        <authorList>
            <person name="Honkalas V.S."/>
            <person name="Dabir A.P."/>
            <person name="Arora P."/>
            <person name="Dhakephalkar P.K."/>
        </authorList>
    </citation>
    <scope>NUCLEOTIDE SEQUENCE [LARGE SCALE GENOMIC DNA]</scope>
    <source>
        <strain evidence="2 3">113A</strain>
    </source>
</reference>
<keyword evidence="3" id="KW-1185">Reference proteome</keyword>
<evidence type="ECO:0000313" key="2">
    <source>
        <dbReference type="EMBL" id="KEZ88874.1"/>
    </source>
</evidence>
<accession>A0A084JIU0</accession>
<dbReference type="RefSeq" id="WP_035129329.1">
    <property type="nucleotide sequence ID" value="NZ_JPMD01000001.1"/>
</dbReference>
<keyword evidence="1" id="KW-0812">Transmembrane</keyword>
<name>A0A084JIU0_9CLOT</name>
<dbReference type="eggNOG" id="ENOG503285X">
    <property type="taxonomic scope" value="Bacteria"/>
</dbReference>
<protein>
    <submittedName>
        <fullName evidence="2">Uncharacterized protein</fullName>
    </submittedName>
</protein>
<keyword evidence="1" id="KW-0472">Membrane</keyword>
<dbReference type="STRING" id="318464.IO99_01565"/>
<evidence type="ECO:0000256" key="1">
    <source>
        <dbReference type="SAM" id="Phobius"/>
    </source>
</evidence>
<keyword evidence="1" id="KW-1133">Transmembrane helix</keyword>
<proteinExistence type="predicted"/>
<dbReference type="AlphaFoldDB" id="A0A084JIU0"/>
<evidence type="ECO:0000313" key="3">
    <source>
        <dbReference type="Proteomes" id="UP000028542"/>
    </source>
</evidence>
<dbReference type="Proteomes" id="UP000028542">
    <property type="component" value="Unassembled WGS sequence"/>
</dbReference>
<gene>
    <name evidence="2" type="ORF">IO99_01565</name>
</gene>
<sequence length="147" mass="17569">MVKYKIWLNMCRKIHRGWILTYVVIVGMIISLTICYSMKSFINRNSYIKNYVEYNLKENKDHSYKEHLIASFNSYVLENIETINAETPEKYFERKAGEKLITYDNSYITYDLSNKYFQINGLNRVYRFVVDINGSKIKYILKGNLVQ</sequence>
<comment type="caution">
    <text evidence="2">The sequence shown here is derived from an EMBL/GenBank/DDBJ whole genome shotgun (WGS) entry which is preliminary data.</text>
</comment>
<dbReference type="EMBL" id="JPMD01000001">
    <property type="protein sequence ID" value="KEZ88874.1"/>
    <property type="molecule type" value="Genomic_DNA"/>
</dbReference>
<organism evidence="2 3">
    <name type="scientific">Clostridium sulfidigenes</name>
    <dbReference type="NCBI Taxonomy" id="318464"/>
    <lineage>
        <taxon>Bacteria</taxon>
        <taxon>Bacillati</taxon>
        <taxon>Bacillota</taxon>
        <taxon>Clostridia</taxon>
        <taxon>Eubacteriales</taxon>
        <taxon>Clostridiaceae</taxon>
        <taxon>Clostridium</taxon>
    </lineage>
</organism>